<dbReference type="RefSeq" id="WP_076660703.1">
    <property type="nucleotide sequence ID" value="NZ_FTPR01000003.1"/>
</dbReference>
<gene>
    <name evidence="2" type="ORF">SAMN05421665_2959</name>
</gene>
<organism evidence="2 3">
    <name type="scientific">Yoonia rosea</name>
    <dbReference type="NCBI Taxonomy" id="287098"/>
    <lineage>
        <taxon>Bacteria</taxon>
        <taxon>Pseudomonadati</taxon>
        <taxon>Pseudomonadota</taxon>
        <taxon>Alphaproteobacteria</taxon>
        <taxon>Rhodobacterales</taxon>
        <taxon>Paracoccaceae</taxon>
        <taxon>Yoonia</taxon>
    </lineage>
</organism>
<dbReference type="STRING" id="287098.SAMN05421665_2959"/>
<dbReference type="AlphaFoldDB" id="A0A1R3XFH8"/>
<evidence type="ECO:0000313" key="2">
    <source>
        <dbReference type="EMBL" id="SIT90029.1"/>
    </source>
</evidence>
<feature type="transmembrane region" description="Helical" evidence="1">
    <location>
        <begin position="71"/>
        <end position="89"/>
    </location>
</feature>
<sequence>MEEKQLSHDERKLVEGFAAASSEERSDLSHFANQINLKLTVSLVSFHVTSLVIRLVFLGTIYASTVGYSEISFLIPLLLLWLLWSILAVSRIREVQFSQDILIALSSYSGRQSFLDSYIFSSRTYDRTLGLVTRQFLLIEPSVWLLLAVTFLTGIAQTTISGFGGGSSGF</sequence>
<dbReference type="Proteomes" id="UP000186997">
    <property type="component" value="Unassembled WGS sequence"/>
</dbReference>
<keyword evidence="1" id="KW-0812">Transmembrane</keyword>
<feature type="transmembrane region" description="Helical" evidence="1">
    <location>
        <begin position="43"/>
        <end position="65"/>
    </location>
</feature>
<evidence type="ECO:0000313" key="3">
    <source>
        <dbReference type="Proteomes" id="UP000186997"/>
    </source>
</evidence>
<reference evidence="3" key="1">
    <citation type="submission" date="2017-01" db="EMBL/GenBank/DDBJ databases">
        <authorList>
            <person name="Varghese N."/>
            <person name="Submissions S."/>
        </authorList>
    </citation>
    <scope>NUCLEOTIDE SEQUENCE [LARGE SCALE GENOMIC DNA]</scope>
    <source>
        <strain evidence="3">DSM 29591</strain>
    </source>
</reference>
<feature type="transmembrane region" description="Helical" evidence="1">
    <location>
        <begin position="143"/>
        <end position="164"/>
    </location>
</feature>
<proteinExistence type="predicted"/>
<keyword evidence="3" id="KW-1185">Reference proteome</keyword>
<evidence type="ECO:0000256" key="1">
    <source>
        <dbReference type="SAM" id="Phobius"/>
    </source>
</evidence>
<accession>A0A1R3XFH8</accession>
<dbReference type="EMBL" id="FTPR01000003">
    <property type="protein sequence ID" value="SIT90029.1"/>
    <property type="molecule type" value="Genomic_DNA"/>
</dbReference>
<keyword evidence="1" id="KW-1133">Transmembrane helix</keyword>
<keyword evidence="1" id="KW-0472">Membrane</keyword>
<name>A0A1R3XFH8_9RHOB</name>
<protein>
    <submittedName>
        <fullName evidence="2">Uncharacterized protein</fullName>
    </submittedName>
</protein>